<evidence type="ECO:0000256" key="1">
    <source>
        <dbReference type="ARBA" id="ARBA00001962"/>
    </source>
</evidence>
<dbReference type="OrthoDB" id="9769355at2"/>
<dbReference type="InterPro" id="IPR017941">
    <property type="entry name" value="Rieske_2Fe-2S"/>
</dbReference>
<dbReference type="InterPro" id="IPR001663">
    <property type="entry name" value="Rng_hydr_dOase-A"/>
</dbReference>
<dbReference type="CDD" id="cd03469">
    <property type="entry name" value="Rieske_RO_Alpha_N"/>
    <property type="match status" value="1"/>
</dbReference>
<evidence type="ECO:0000313" key="8">
    <source>
        <dbReference type="EMBL" id="PVY77518.1"/>
    </source>
</evidence>
<keyword evidence="4" id="KW-0560">Oxidoreductase</keyword>
<dbReference type="InterPro" id="IPR015879">
    <property type="entry name" value="Ring_hydroxy_dOase_asu_C_dom"/>
</dbReference>
<dbReference type="Proteomes" id="UP000245887">
    <property type="component" value="Unassembled WGS sequence"/>
</dbReference>
<keyword evidence="3" id="KW-0479">Metal-binding</keyword>
<keyword evidence="2" id="KW-0001">2Fe-2S</keyword>
<keyword evidence="6" id="KW-0411">Iron-sulfur</keyword>
<dbReference type="PROSITE" id="PS51296">
    <property type="entry name" value="RIESKE"/>
    <property type="match status" value="1"/>
</dbReference>
<dbReference type="AlphaFoldDB" id="A0A2U1CYF1"/>
<name>A0A2U1CYF1_9GAMM</name>
<dbReference type="PRINTS" id="PR00090">
    <property type="entry name" value="RNGDIOXGNASE"/>
</dbReference>
<feature type="domain" description="Rieske" evidence="7">
    <location>
        <begin position="43"/>
        <end position="151"/>
    </location>
</feature>
<comment type="cofactor">
    <cofactor evidence="1">
        <name>Fe cation</name>
        <dbReference type="ChEBI" id="CHEBI:24875"/>
    </cofactor>
</comment>
<evidence type="ECO:0000256" key="4">
    <source>
        <dbReference type="ARBA" id="ARBA00023002"/>
    </source>
</evidence>
<dbReference type="GO" id="GO:0004497">
    <property type="term" value="F:monooxygenase activity"/>
    <property type="evidence" value="ECO:0007669"/>
    <property type="project" value="UniProtKB-KW"/>
</dbReference>
<comment type="caution">
    <text evidence="8">The sequence shown here is derived from an EMBL/GenBank/DDBJ whole genome shotgun (WGS) entry which is preliminary data.</text>
</comment>
<dbReference type="EMBL" id="QEKQ01000003">
    <property type="protein sequence ID" value="PVY77518.1"/>
    <property type="molecule type" value="Genomic_DNA"/>
</dbReference>
<dbReference type="GO" id="GO:0005506">
    <property type="term" value="F:iron ion binding"/>
    <property type="evidence" value="ECO:0007669"/>
    <property type="project" value="InterPro"/>
</dbReference>
<protein>
    <submittedName>
        <fullName evidence="8">Choline monooxygenase</fullName>
    </submittedName>
</protein>
<keyword evidence="8" id="KW-0503">Monooxygenase</keyword>
<evidence type="ECO:0000259" key="7">
    <source>
        <dbReference type="PROSITE" id="PS51296"/>
    </source>
</evidence>
<evidence type="ECO:0000313" key="9">
    <source>
        <dbReference type="Proteomes" id="UP000245887"/>
    </source>
</evidence>
<evidence type="ECO:0000256" key="5">
    <source>
        <dbReference type="ARBA" id="ARBA00023004"/>
    </source>
</evidence>
<dbReference type="InterPro" id="IPR036922">
    <property type="entry name" value="Rieske_2Fe-2S_sf"/>
</dbReference>
<evidence type="ECO:0000256" key="3">
    <source>
        <dbReference type="ARBA" id="ARBA00022723"/>
    </source>
</evidence>
<keyword evidence="5" id="KW-0408">Iron</keyword>
<dbReference type="GO" id="GO:0051537">
    <property type="term" value="F:2 iron, 2 sulfur cluster binding"/>
    <property type="evidence" value="ECO:0007669"/>
    <property type="project" value="UniProtKB-KW"/>
</dbReference>
<dbReference type="Pfam" id="PF00848">
    <property type="entry name" value="Ring_hydroxyl_A"/>
    <property type="match status" value="1"/>
</dbReference>
<reference evidence="8 9" key="1">
    <citation type="submission" date="2018-04" db="EMBL/GenBank/DDBJ databases">
        <title>Genomic Encyclopedia of Type Strains, Phase IV (KMG-IV): sequencing the most valuable type-strain genomes for metagenomic binning, comparative biology and taxonomic classification.</title>
        <authorList>
            <person name="Goeker M."/>
        </authorList>
    </citation>
    <scope>NUCLEOTIDE SEQUENCE [LARGE SCALE GENOMIC DNA]</scope>
    <source>
        <strain evidence="8 9">DSM 28688</strain>
    </source>
</reference>
<dbReference type="Gene3D" id="3.90.380.10">
    <property type="entry name" value="Naphthalene 1,2-dioxygenase Alpha Subunit, Chain A, domain 1"/>
    <property type="match status" value="1"/>
</dbReference>
<evidence type="ECO:0000256" key="2">
    <source>
        <dbReference type="ARBA" id="ARBA00022714"/>
    </source>
</evidence>
<organism evidence="8 9">
    <name type="scientific">Tamilnaduibacter salinus</name>
    <dbReference type="NCBI Taxonomy" id="1484056"/>
    <lineage>
        <taxon>Bacteria</taxon>
        <taxon>Pseudomonadati</taxon>
        <taxon>Pseudomonadota</taxon>
        <taxon>Gammaproteobacteria</taxon>
        <taxon>Pseudomonadales</taxon>
        <taxon>Marinobacteraceae</taxon>
        <taxon>Tamilnaduibacter</taxon>
    </lineage>
</organism>
<dbReference type="PANTHER" id="PTHR43756:SF5">
    <property type="entry name" value="CHOLINE MONOOXYGENASE, CHLOROPLASTIC"/>
    <property type="match status" value="1"/>
</dbReference>
<proteinExistence type="predicted"/>
<evidence type="ECO:0000256" key="6">
    <source>
        <dbReference type="ARBA" id="ARBA00023014"/>
    </source>
</evidence>
<dbReference type="Gene3D" id="2.102.10.10">
    <property type="entry name" value="Rieske [2Fe-2S] iron-sulphur domain"/>
    <property type="match status" value="1"/>
</dbReference>
<dbReference type="Pfam" id="PF00355">
    <property type="entry name" value="Rieske"/>
    <property type="match status" value="1"/>
</dbReference>
<dbReference type="SUPFAM" id="SSF55961">
    <property type="entry name" value="Bet v1-like"/>
    <property type="match status" value="1"/>
</dbReference>
<dbReference type="RefSeq" id="WP_116918736.1">
    <property type="nucleotide sequence ID" value="NZ_QEKQ01000003.1"/>
</dbReference>
<gene>
    <name evidence="8" type="ORF">C8D92_103205</name>
</gene>
<dbReference type="SUPFAM" id="SSF50022">
    <property type="entry name" value="ISP domain"/>
    <property type="match status" value="1"/>
</dbReference>
<accession>A0A2U1CYF1</accession>
<sequence length="383" mass="44230">MSQTEMRWDEQVPEQALTLPSRYFYDRAIFEAERDRIFMGAWHFGCHVNELSEPGAYVVRDVFDQSVILMRDKAGELHAFHNVCQHRGNRLLTETRGVQKGVIRCPYHSWCYNHDGSLKGAPRSQKIPAFNVDDHRIPPVRLQVFAGSVFFNLDPDAEGMETLFPEAEDVIRRSIPNLDDMRLVQEDDVIVPANWKVIMDNSIEGYHFQLSGPHHVDLASLIDFSEYKLVHRENWWTYGAPPNREATSAYGVPIESKATDADGFFNIGLWPHNTFYQFPYSQCMGTFMMIPLDEERTILRFGYYTPHEALPAISRAAMDWMNNELGPEDIDLNITVQKGLHSLGYDQGRYMIDPERSNESEHLVLHFHRLVYRALHGQGDPIQ</sequence>
<dbReference type="PANTHER" id="PTHR43756">
    <property type="entry name" value="CHOLINE MONOOXYGENASE, CHLOROPLASTIC"/>
    <property type="match status" value="1"/>
</dbReference>